<dbReference type="Proteomes" id="UP000198638">
    <property type="component" value="Unassembled WGS sequence"/>
</dbReference>
<evidence type="ECO:0000313" key="1">
    <source>
        <dbReference type="EMBL" id="SEA69304.1"/>
    </source>
</evidence>
<name>A0A1H4D9C5_9BURK</name>
<keyword evidence="2" id="KW-1185">Reference proteome</keyword>
<sequence length="63" mass="7053">MQRIDAHQHYSVLCVAARYGGYGEWLSTCEDDCERLFGAAALPDVFGGNACRFYRIGVMTCRT</sequence>
<gene>
    <name evidence="1" type="ORF">SAMN05192564_102735</name>
</gene>
<protein>
    <submittedName>
        <fullName evidence="1">L-fuconolactonase</fullName>
    </submittedName>
</protein>
<dbReference type="STRING" id="83784.SAMN05192564_102735"/>
<proteinExistence type="predicted"/>
<evidence type="ECO:0000313" key="2">
    <source>
        <dbReference type="Proteomes" id="UP000198638"/>
    </source>
</evidence>
<dbReference type="OrthoDB" id="9951931at2"/>
<dbReference type="RefSeq" id="WP_090532565.1">
    <property type="nucleotide sequence ID" value="NZ_FNRQ01000002.1"/>
</dbReference>
<reference evidence="2" key="1">
    <citation type="submission" date="2016-10" db="EMBL/GenBank/DDBJ databases">
        <authorList>
            <person name="Varghese N."/>
            <person name="Submissions S."/>
        </authorList>
    </citation>
    <scope>NUCLEOTIDE SEQUENCE [LARGE SCALE GENOMIC DNA]</scope>
    <source>
        <strain evidence="2">LMG 24000</strain>
    </source>
</reference>
<accession>A0A1H4D9C5</accession>
<dbReference type="AlphaFoldDB" id="A0A1H4D9C5"/>
<dbReference type="EMBL" id="FNRQ01000002">
    <property type="protein sequence ID" value="SEA69304.1"/>
    <property type="molecule type" value="Genomic_DNA"/>
</dbReference>
<organism evidence="1 2">
    <name type="scientific">Paraburkholderia sartisoli</name>
    <dbReference type="NCBI Taxonomy" id="83784"/>
    <lineage>
        <taxon>Bacteria</taxon>
        <taxon>Pseudomonadati</taxon>
        <taxon>Pseudomonadota</taxon>
        <taxon>Betaproteobacteria</taxon>
        <taxon>Burkholderiales</taxon>
        <taxon>Burkholderiaceae</taxon>
        <taxon>Paraburkholderia</taxon>
    </lineage>
</organism>